<dbReference type="AlphaFoldDB" id="A0AAF6BDR3"/>
<organism evidence="1 2">
    <name type="scientific">Marchantia polymorpha subsp. ruderalis</name>
    <dbReference type="NCBI Taxonomy" id="1480154"/>
    <lineage>
        <taxon>Eukaryota</taxon>
        <taxon>Viridiplantae</taxon>
        <taxon>Streptophyta</taxon>
        <taxon>Embryophyta</taxon>
        <taxon>Marchantiophyta</taxon>
        <taxon>Marchantiopsida</taxon>
        <taxon>Marchantiidae</taxon>
        <taxon>Marchantiales</taxon>
        <taxon>Marchantiaceae</taxon>
        <taxon>Marchantia</taxon>
    </lineage>
</organism>
<name>A0AAF6BDR3_MARPO</name>
<reference evidence="2" key="1">
    <citation type="journal article" date="2020" name="Curr. Biol.">
        <title>Chromatin organization in early land plants reveals an ancestral association between H3K27me3, transposons, and constitutive heterochromatin.</title>
        <authorList>
            <person name="Montgomery S.A."/>
            <person name="Tanizawa Y."/>
            <person name="Galik B."/>
            <person name="Wang N."/>
            <person name="Ito T."/>
            <person name="Mochizuki T."/>
            <person name="Akimcheva S."/>
            <person name="Bowman J.L."/>
            <person name="Cognat V."/>
            <person name="Marechal-Drouard L."/>
            <person name="Ekker H."/>
            <person name="Hong S.F."/>
            <person name="Kohchi T."/>
            <person name="Lin S.S."/>
            <person name="Liu L.D."/>
            <person name="Nakamura Y."/>
            <person name="Valeeva L.R."/>
            <person name="Shakirov E.V."/>
            <person name="Shippen D.E."/>
            <person name="Wei W.L."/>
            <person name="Yagura M."/>
            <person name="Yamaoka S."/>
            <person name="Yamato K.T."/>
            <person name="Liu C."/>
            <person name="Berger F."/>
        </authorList>
    </citation>
    <scope>NUCLEOTIDE SEQUENCE [LARGE SCALE GENOMIC DNA]</scope>
    <source>
        <strain evidence="2">Tak-1</strain>
    </source>
</reference>
<evidence type="ECO:0000313" key="1">
    <source>
        <dbReference type="EMBL" id="BBN10147.1"/>
    </source>
</evidence>
<accession>A0AAF6BDR3</accession>
<gene>
    <name evidence="1" type="ORF">Mp_5g01270</name>
</gene>
<dbReference type="Proteomes" id="UP001162541">
    <property type="component" value="Chromosome 5"/>
</dbReference>
<proteinExistence type="predicted"/>
<evidence type="ECO:0000313" key="2">
    <source>
        <dbReference type="Proteomes" id="UP001162541"/>
    </source>
</evidence>
<dbReference type="EMBL" id="AP019870">
    <property type="protein sequence ID" value="BBN10147.1"/>
    <property type="molecule type" value="Genomic_DNA"/>
</dbReference>
<protein>
    <submittedName>
        <fullName evidence="1">Uncharacterized protein</fullName>
    </submittedName>
</protein>
<sequence length="53" mass="5937">MGKNPRQNAWNYFIPSKSYLALHCTTLHACTEPRYTTLRGTCTTSPARPTAAH</sequence>